<dbReference type="Pfam" id="PF00708">
    <property type="entry name" value="Acylphosphatase"/>
    <property type="match status" value="1"/>
</dbReference>
<sequence>MEDVIRRRAIVHGAVQGVGFRFSTEGEADRIGLAGYVRNRFDGTVEVEAEGEPHDVEKLLRWLRDGGPSSARVERVDVSELGPTGDAGFETRH</sequence>
<dbReference type="PROSITE" id="PS00150">
    <property type="entry name" value="ACYLPHOSPHATASE_1"/>
    <property type="match status" value="1"/>
</dbReference>
<feature type="domain" description="Acylphosphatase-like" evidence="9">
    <location>
        <begin position="6"/>
        <end position="93"/>
    </location>
</feature>
<dbReference type="InterPro" id="IPR020456">
    <property type="entry name" value="Acylphosphatase"/>
</dbReference>
<feature type="active site" evidence="5">
    <location>
        <position position="21"/>
    </location>
</feature>
<evidence type="ECO:0000256" key="3">
    <source>
        <dbReference type="ARBA" id="ARBA00015991"/>
    </source>
</evidence>
<dbReference type="EMBL" id="BAABLM010000004">
    <property type="protein sequence ID" value="GAA4677853.1"/>
    <property type="molecule type" value="Genomic_DNA"/>
</dbReference>
<accession>A0ABP8W0H8</accession>
<dbReference type="Proteomes" id="UP001501295">
    <property type="component" value="Unassembled WGS sequence"/>
</dbReference>
<name>A0ABP8W0H8_9MICO</name>
<evidence type="ECO:0000313" key="10">
    <source>
        <dbReference type="EMBL" id="GAA4677853.1"/>
    </source>
</evidence>
<dbReference type="SUPFAM" id="SSF54975">
    <property type="entry name" value="Acylphosphatase/BLUF domain-like"/>
    <property type="match status" value="1"/>
</dbReference>
<feature type="region of interest" description="Disordered" evidence="8">
    <location>
        <begin position="68"/>
        <end position="93"/>
    </location>
</feature>
<comment type="similarity">
    <text evidence="1 7">Belongs to the acylphosphatase family.</text>
</comment>
<dbReference type="PRINTS" id="PR00112">
    <property type="entry name" value="ACYLPHPHTASE"/>
</dbReference>
<evidence type="ECO:0000256" key="8">
    <source>
        <dbReference type="SAM" id="MobiDB-lite"/>
    </source>
</evidence>
<protein>
    <recommendedName>
        <fullName evidence="3 5">Acylphosphatase</fullName>
        <ecNumber evidence="2 5">3.6.1.7</ecNumber>
    </recommendedName>
</protein>
<keyword evidence="5 6" id="KW-0378">Hydrolase</keyword>
<dbReference type="NCBIfam" id="NF011000">
    <property type="entry name" value="PRK14426.1"/>
    <property type="match status" value="1"/>
</dbReference>
<evidence type="ECO:0000256" key="4">
    <source>
        <dbReference type="ARBA" id="ARBA00047645"/>
    </source>
</evidence>
<evidence type="ECO:0000259" key="9">
    <source>
        <dbReference type="PROSITE" id="PS51160"/>
    </source>
</evidence>
<evidence type="ECO:0000256" key="5">
    <source>
        <dbReference type="PROSITE-ProRule" id="PRU00520"/>
    </source>
</evidence>
<evidence type="ECO:0000256" key="2">
    <source>
        <dbReference type="ARBA" id="ARBA00012150"/>
    </source>
</evidence>
<evidence type="ECO:0000313" key="11">
    <source>
        <dbReference type="Proteomes" id="UP001501295"/>
    </source>
</evidence>
<evidence type="ECO:0000256" key="1">
    <source>
        <dbReference type="ARBA" id="ARBA00005614"/>
    </source>
</evidence>
<dbReference type="PANTHER" id="PTHR47268">
    <property type="entry name" value="ACYLPHOSPHATASE"/>
    <property type="match status" value="1"/>
</dbReference>
<keyword evidence="11" id="KW-1185">Reference proteome</keyword>
<dbReference type="PROSITE" id="PS51160">
    <property type="entry name" value="ACYLPHOSPHATASE_3"/>
    <property type="match status" value="1"/>
</dbReference>
<dbReference type="InterPro" id="IPR001792">
    <property type="entry name" value="Acylphosphatase-like_dom"/>
</dbReference>
<proteinExistence type="inferred from homology"/>
<dbReference type="RefSeq" id="WP_345376060.1">
    <property type="nucleotide sequence ID" value="NZ_BAABLM010000004.1"/>
</dbReference>
<reference evidence="11" key="1">
    <citation type="journal article" date="2019" name="Int. J. Syst. Evol. Microbiol.">
        <title>The Global Catalogue of Microorganisms (GCM) 10K type strain sequencing project: providing services to taxonomists for standard genome sequencing and annotation.</title>
        <authorList>
            <consortium name="The Broad Institute Genomics Platform"/>
            <consortium name="The Broad Institute Genome Sequencing Center for Infectious Disease"/>
            <person name="Wu L."/>
            <person name="Ma J."/>
        </authorList>
    </citation>
    <scope>NUCLEOTIDE SEQUENCE [LARGE SCALE GENOMIC DNA]</scope>
    <source>
        <strain evidence="11">JCM 18956</strain>
    </source>
</reference>
<evidence type="ECO:0000256" key="7">
    <source>
        <dbReference type="RuleBase" id="RU004168"/>
    </source>
</evidence>
<dbReference type="PANTHER" id="PTHR47268:SF4">
    <property type="entry name" value="ACYLPHOSPHATASE"/>
    <property type="match status" value="1"/>
</dbReference>
<comment type="caution">
    <text evidence="10">The sequence shown here is derived from an EMBL/GenBank/DDBJ whole genome shotgun (WGS) entry which is preliminary data.</text>
</comment>
<evidence type="ECO:0000256" key="6">
    <source>
        <dbReference type="RuleBase" id="RU000553"/>
    </source>
</evidence>
<dbReference type="EC" id="3.6.1.7" evidence="2 5"/>
<comment type="catalytic activity">
    <reaction evidence="4 5 6">
        <text>an acyl phosphate + H2O = a carboxylate + phosphate + H(+)</text>
        <dbReference type="Rhea" id="RHEA:14965"/>
        <dbReference type="ChEBI" id="CHEBI:15377"/>
        <dbReference type="ChEBI" id="CHEBI:15378"/>
        <dbReference type="ChEBI" id="CHEBI:29067"/>
        <dbReference type="ChEBI" id="CHEBI:43474"/>
        <dbReference type="ChEBI" id="CHEBI:59918"/>
        <dbReference type="EC" id="3.6.1.7"/>
    </reaction>
</comment>
<feature type="active site" evidence="5">
    <location>
        <position position="39"/>
    </location>
</feature>
<dbReference type="InterPro" id="IPR017968">
    <property type="entry name" value="Acylphosphatase_CS"/>
</dbReference>
<organism evidence="10 11">
    <name type="scientific">Frondihabitans cladoniiphilus</name>
    <dbReference type="NCBI Taxonomy" id="715785"/>
    <lineage>
        <taxon>Bacteria</taxon>
        <taxon>Bacillati</taxon>
        <taxon>Actinomycetota</taxon>
        <taxon>Actinomycetes</taxon>
        <taxon>Micrococcales</taxon>
        <taxon>Microbacteriaceae</taxon>
        <taxon>Frondihabitans</taxon>
    </lineage>
</organism>
<gene>
    <name evidence="10" type="primary">yccX</name>
    <name evidence="10" type="ORF">GCM10025780_23400</name>
</gene>
<dbReference type="PROSITE" id="PS00151">
    <property type="entry name" value="ACYLPHOSPHATASE_2"/>
    <property type="match status" value="1"/>
</dbReference>
<dbReference type="InterPro" id="IPR036046">
    <property type="entry name" value="Acylphosphatase-like_dom_sf"/>
</dbReference>
<dbReference type="Gene3D" id="3.30.70.100">
    <property type="match status" value="1"/>
</dbReference>